<feature type="non-terminal residue" evidence="1">
    <location>
        <position position="1"/>
    </location>
</feature>
<evidence type="ECO:0000313" key="2">
    <source>
        <dbReference type="Proteomes" id="UP000050509"/>
    </source>
</evidence>
<accession>A0A0P9H6M7</accession>
<gene>
    <name evidence="1" type="ORF">SE17_32095</name>
</gene>
<sequence>INQGVADTRAVLNIGGFDDPAYNNQAAAARQLYAPAERLKAIEQTQERLETARPYLFLWDDRIPVALNSHFTTLDGPIALDTPMYLANIERWYIKK</sequence>
<dbReference type="Proteomes" id="UP000050509">
    <property type="component" value="Unassembled WGS sequence"/>
</dbReference>
<reference evidence="1 2" key="1">
    <citation type="submission" date="2015-09" db="EMBL/GenBank/DDBJ databases">
        <title>Draft genome sequence of Kouleothrix aurantiaca JCM 19913.</title>
        <authorList>
            <person name="Hemp J."/>
        </authorList>
    </citation>
    <scope>NUCLEOTIDE SEQUENCE [LARGE SCALE GENOMIC DNA]</scope>
    <source>
        <strain evidence="1 2">COM-B</strain>
    </source>
</reference>
<comment type="caution">
    <text evidence="1">The sequence shown here is derived from an EMBL/GenBank/DDBJ whole genome shotgun (WGS) entry which is preliminary data.</text>
</comment>
<dbReference type="Gene3D" id="3.10.105.10">
    <property type="entry name" value="Dipeptide-binding Protein, Domain 3"/>
    <property type="match status" value="1"/>
</dbReference>
<protein>
    <submittedName>
        <fullName evidence="1">Uncharacterized protein</fullName>
    </submittedName>
</protein>
<evidence type="ECO:0000313" key="1">
    <source>
        <dbReference type="EMBL" id="KPV49530.1"/>
    </source>
</evidence>
<name>A0A0P9H6M7_9CHLR</name>
<dbReference type="AlphaFoldDB" id="A0A0P9H6M7"/>
<keyword evidence="2" id="KW-1185">Reference proteome</keyword>
<organism evidence="1 2">
    <name type="scientific">Kouleothrix aurantiaca</name>
    <dbReference type="NCBI Taxonomy" id="186479"/>
    <lineage>
        <taxon>Bacteria</taxon>
        <taxon>Bacillati</taxon>
        <taxon>Chloroflexota</taxon>
        <taxon>Chloroflexia</taxon>
        <taxon>Chloroflexales</taxon>
        <taxon>Roseiflexineae</taxon>
        <taxon>Roseiflexaceae</taxon>
        <taxon>Kouleothrix</taxon>
    </lineage>
</organism>
<dbReference type="EMBL" id="LJCR01001910">
    <property type="protein sequence ID" value="KPV49530.1"/>
    <property type="molecule type" value="Genomic_DNA"/>
</dbReference>
<proteinExistence type="predicted"/>
<dbReference type="SUPFAM" id="SSF53850">
    <property type="entry name" value="Periplasmic binding protein-like II"/>
    <property type="match status" value="1"/>
</dbReference>